<evidence type="ECO:0000313" key="12">
    <source>
        <dbReference type="Proteomes" id="UP001289374"/>
    </source>
</evidence>
<dbReference type="Pfam" id="PF09177">
    <property type="entry name" value="STX6_10_61_N"/>
    <property type="match status" value="1"/>
</dbReference>
<comment type="subcellular location">
    <subcellularLocation>
        <location evidence="8">Golgi apparatus</location>
        <location evidence="8">trans-Golgi network membrane</location>
        <topology evidence="8">Single-pass type IV membrane protein</topology>
    </subcellularLocation>
</comment>
<evidence type="ECO:0000256" key="9">
    <source>
        <dbReference type="SAM" id="MobiDB-lite"/>
    </source>
</evidence>
<dbReference type="Gene3D" id="1.20.58.90">
    <property type="match status" value="1"/>
</dbReference>
<dbReference type="AlphaFoldDB" id="A0AAE2BPA9"/>
<dbReference type="Proteomes" id="UP001289374">
    <property type="component" value="Unassembled WGS sequence"/>
</dbReference>
<comment type="caution">
    <text evidence="11">The sequence shown here is derived from an EMBL/GenBank/DDBJ whole genome shotgun (WGS) entry which is preliminary data.</text>
</comment>
<dbReference type="GO" id="GO:0005794">
    <property type="term" value="C:Golgi apparatus"/>
    <property type="evidence" value="ECO:0007669"/>
    <property type="project" value="UniProtKB-SubCell"/>
</dbReference>
<dbReference type="FunFam" id="1.20.58.90:FF:000004">
    <property type="entry name" value="Syntaxin 10"/>
    <property type="match status" value="1"/>
</dbReference>
<gene>
    <name evidence="11" type="ORF">Sango_2039300</name>
</gene>
<feature type="compositionally biased region" description="Polar residues" evidence="9">
    <location>
        <begin position="203"/>
        <end position="224"/>
    </location>
</feature>
<evidence type="ECO:0000256" key="5">
    <source>
        <dbReference type="ARBA" id="ARBA00022989"/>
    </source>
</evidence>
<evidence type="ECO:0000256" key="3">
    <source>
        <dbReference type="ARBA" id="ARBA00022692"/>
    </source>
</evidence>
<dbReference type="GO" id="GO:0016020">
    <property type="term" value="C:membrane"/>
    <property type="evidence" value="ECO:0007669"/>
    <property type="project" value="InterPro"/>
</dbReference>
<keyword evidence="3" id="KW-0812">Transmembrane</keyword>
<comment type="similarity">
    <text evidence="1">Belongs to the syntaxin family.</text>
</comment>
<keyword evidence="12" id="KW-1185">Reference proteome</keyword>
<dbReference type="PANTHER" id="PTHR34949">
    <property type="entry name" value="OS05G0443700 PROTEIN"/>
    <property type="match status" value="1"/>
</dbReference>
<dbReference type="InterPro" id="IPR015260">
    <property type="entry name" value="Syntaxin-6/10/61_N"/>
</dbReference>
<dbReference type="PANTHER" id="PTHR34949:SF3">
    <property type="entry name" value="OS08G0244100 PROTEIN"/>
    <property type="match status" value="1"/>
</dbReference>
<dbReference type="InterPro" id="IPR010989">
    <property type="entry name" value="SNARE"/>
</dbReference>
<reference evidence="11" key="1">
    <citation type="submission" date="2020-06" db="EMBL/GenBank/DDBJ databases">
        <authorList>
            <person name="Li T."/>
            <person name="Hu X."/>
            <person name="Zhang T."/>
            <person name="Song X."/>
            <person name="Zhang H."/>
            <person name="Dai N."/>
            <person name="Sheng W."/>
            <person name="Hou X."/>
            <person name="Wei L."/>
        </authorList>
    </citation>
    <scope>NUCLEOTIDE SEQUENCE</scope>
    <source>
        <strain evidence="11">K16</strain>
        <tissue evidence="11">Leaf</tissue>
    </source>
</reference>
<dbReference type="GO" id="GO:0015031">
    <property type="term" value="P:protein transport"/>
    <property type="evidence" value="ECO:0007669"/>
    <property type="project" value="UniProtKB-KW"/>
</dbReference>
<dbReference type="GO" id="GO:0048193">
    <property type="term" value="P:Golgi vesicle transport"/>
    <property type="evidence" value="ECO:0007669"/>
    <property type="project" value="InterPro"/>
</dbReference>
<keyword evidence="5" id="KW-1133">Transmembrane helix</keyword>
<feature type="region of interest" description="Disordered" evidence="9">
    <location>
        <begin position="189"/>
        <end position="225"/>
    </location>
</feature>
<reference evidence="11" key="2">
    <citation type="journal article" date="2024" name="Plant">
        <title>Genomic evolution and insights into agronomic trait innovations of Sesamum species.</title>
        <authorList>
            <person name="Miao H."/>
            <person name="Wang L."/>
            <person name="Qu L."/>
            <person name="Liu H."/>
            <person name="Sun Y."/>
            <person name="Le M."/>
            <person name="Wang Q."/>
            <person name="Wei S."/>
            <person name="Zheng Y."/>
            <person name="Lin W."/>
            <person name="Duan Y."/>
            <person name="Cao H."/>
            <person name="Xiong S."/>
            <person name="Wang X."/>
            <person name="Wei L."/>
            <person name="Li C."/>
            <person name="Ma Q."/>
            <person name="Ju M."/>
            <person name="Zhao R."/>
            <person name="Li G."/>
            <person name="Mu C."/>
            <person name="Tian Q."/>
            <person name="Mei H."/>
            <person name="Zhang T."/>
            <person name="Gao T."/>
            <person name="Zhang H."/>
        </authorList>
    </citation>
    <scope>NUCLEOTIDE SEQUENCE</scope>
    <source>
        <strain evidence="11">K16</strain>
    </source>
</reference>
<evidence type="ECO:0000313" key="11">
    <source>
        <dbReference type="EMBL" id="KAK4392615.1"/>
    </source>
</evidence>
<evidence type="ECO:0000256" key="7">
    <source>
        <dbReference type="ARBA" id="ARBA00023136"/>
    </source>
</evidence>
<accession>A0AAE2BPA9</accession>
<proteinExistence type="inferred from homology"/>
<keyword evidence="4" id="KW-0653">Protein transport</keyword>
<dbReference type="CDD" id="cd21442">
    <property type="entry name" value="SNARE_NTD_STX6-like"/>
    <property type="match status" value="1"/>
</dbReference>
<keyword evidence="2" id="KW-0813">Transport</keyword>
<feature type="domain" description="Syntaxin 6/10/61 N-terminal" evidence="10">
    <location>
        <begin position="53"/>
        <end position="136"/>
    </location>
</feature>
<organism evidence="11 12">
    <name type="scientific">Sesamum angolense</name>
    <dbReference type="NCBI Taxonomy" id="2727404"/>
    <lineage>
        <taxon>Eukaryota</taxon>
        <taxon>Viridiplantae</taxon>
        <taxon>Streptophyta</taxon>
        <taxon>Embryophyta</taxon>
        <taxon>Tracheophyta</taxon>
        <taxon>Spermatophyta</taxon>
        <taxon>Magnoliopsida</taxon>
        <taxon>eudicotyledons</taxon>
        <taxon>Gunneridae</taxon>
        <taxon>Pentapetalae</taxon>
        <taxon>asterids</taxon>
        <taxon>lamiids</taxon>
        <taxon>Lamiales</taxon>
        <taxon>Pedaliaceae</taxon>
        <taxon>Sesamum</taxon>
    </lineage>
</organism>
<keyword evidence="7" id="KW-0472">Membrane</keyword>
<evidence type="ECO:0000256" key="6">
    <source>
        <dbReference type="ARBA" id="ARBA00023034"/>
    </source>
</evidence>
<evidence type="ECO:0000256" key="2">
    <source>
        <dbReference type="ARBA" id="ARBA00022448"/>
    </source>
</evidence>
<name>A0AAE2BPA9_9LAMI</name>
<evidence type="ECO:0000256" key="4">
    <source>
        <dbReference type="ARBA" id="ARBA00022927"/>
    </source>
</evidence>
<evidence type="ECO:0000256" key="8">
    <source>
        <dbReference type="ARBA" id="ARBA00037801"/>
    </source>
</evidence>
<evidence type="ECO:0000256" key="1">
    <source>
        <dbReference type="ARBA" id="ARBA00009063"/>
    </source>
</evidence>
<protein>
    <recommendedName>
        <fullName evidence="10">Syntaxin 6/10/61 N-terminal domain-containing protein</fullName>
    </recommendedName>
</protein>
<sequence length="369" mass="41636">MLVANSFDLWQKDTFFSAAEEVQQSADISGLYFLVYIDLDLVSCASQLLCNLVSGKIERMESAYRTWLRARREGLIPQHLDELDRELQMALGTAKWQLEEFERAVRLSYRNKGDDITITRHRQFVSAIEDQISRVETALKESLNVEGKKPFRWVNLDEEDCDDLALFLSGAPGTSQRIKDEGVKLGATTTRSLSKGNTKEDSSFGSEVSSKMQIQTRGQSSEDIPTSIDDINCIIELQEHEFPEAGDEISCQADQITNNRRAWSSPERTSLEIVIDSDDREKAALIEATPKEKGLRPFSWRSRGESYPGAKSVLMHAQMKMINWINQYRFFSTRLKPCGELMPPNLETGLLVCLVVESCMSSGGFASSF</sequence>
<dbReference type="SUPFAM" id="SSF47661">
    <property type="entry name" value="t-snare proteins"/>
    <property type="match status" value="1"/>
</dbReference>
<evidence type="ECO:0000259" key="10">
    <source>
        <dbReference type="Pfam" id="PF09177"/>
    </source>
</evidence>
<dbReference type="EMBL" id="JACGWL010000011">
    <property type="protein sequence ID" value="KAK4392615.1"/>
    <property type="molecule type" value="Genomic_DNA"/>
</dbReference>
<keyword evidence="6" id="KW-0333">Golgi apparatus</keyword>